<keyword evidence="4" id="KW-1185">Reference proteome</keyword>
<feature type="transmembrane region" description="Helical" evidence="1">
    <location>
        <begin position="6"/>
        <end position="25"/>
    </location>
</feature>
<reference evidence="3 4" key="1">
    <citation type="submission" date="2017-09" db="EMBL/GenBank/DDBJ databases">
        <title>Genome sequences of Natrinema ejinorence JCM 13890T.</title>
        <authorList>
            <person name="Roh S.W."/>
            <person name="Kim Y.B."/>
            <person name="Kim J.Y."/>
        </authorList>
    </citation>
    <scope>NUCLEOTIDE SEQUENCE [LARGE SCALE GENOMIC DNA]</scope>
    <source>
        <strain evidence="3 4">JCM 13890</strain>
    </source>
</reference>
<keyword evidence="1" id="KW-0472">Membrane</keyword>
<dbReference type="InterPro" id="IPR001173">
    <property type="entry name" value="Glyco_trans_2-like"/>
</dbReference>
<evidence type="ECO:0000313" key="3">
    <source>
        <dbReference type="EMBL" id="PCR92179.1"/>
    </source>
</evidence>
<proteinExistence type="predicted"/>
<dbReference type="Gene3D" id="3.90.550.10">
    <property type="entry name" value="Spore Coat Polysaccharide Biosynthesis Protein SpsA, Chain A"/>
    <property type="match status" value="1"/>
</dbReference>
<sequence length="344" mass="37234">MSPLPPDPLDVALVALTVAILYWGFDRYRRRFERRDLAIAIALASGVASLVFVPEAFDLVGTALEIERRYVVVSLLATLVLLGVVLYALSVARAARDEVTALTRSLSVDRAPRTDGGAETVFVVIPAYNESDTIDTVVSSLPESVRGYDVQPLVVSDGSTDGTAARAASSGAMVVEHPINQGQGGALKTGFEIALEHEAAIVVTADGDGQHPSSELDRLVAPIVEDEADYVMGSRYLGVDRSGNGVVRRTGIRFFTGLINVLMDTDITDCTNGYRAIRGPMLERLTLTEERFNAPELIIEARKNGLRLEEIPVEIEDRKDGDSKKPKLGFAVGLTRIIVVAWLR</sequence>
<dbReference type="CDD" id="cd04179">
    <property type="entry name" value="DPM_DPG-synthase_like"/>
    <property type="match status" value="1"/>
</dbReference>
<evidence type="ECO:0000313" key="4">
    <source>
        <dbReference type="Proteomes" id="UP000219689"/>
    </source>
</evidence>
<accession>A0A2A5QZI9</accession>
<organism evidence="3 4">
    <name type="scientific">Natrinema ejinorense</name>
    <dbReference type="NCBI Taxonomy" id="373386"/>
    <lineage>
        <taxon>Archaea</taxon>
        <taxon>Methanobacteriati</taxon>
        <taxon>Methanobacteriota</taxon>
        <taxon>Stenosarchaea group</taxon>
        <taxon>Halobacteria</taxon>
        <taxon>Halobacteriales</taxon>
        <taxon>Natrialbaceae</taxon>
        <taxon>Natrinema</taxon>
    </lineage>
</organism>
<dbReference type="RefSeq" id="WP_097381106.1">
    <property type="nucleotide sequence ID" value="NZ_NXNI01000001.1"/>
</dbReference>
<dbReference type="PANTHER" id="PTHR48090:SF7">
    <property type="entry name" value="RFBJ PROTEIN"/>
    <property type="match status" value="1"/>
</dbReference>
<keyword evidence="3" id="KW-0808">Transferase</keyword>
<evidence type="ECO:0000256" key="1">
    <source>
        <dbReference type="SAM" id="Phobius"/>
    </source>
</evidence>
<dbReference type="InterPro" id="IPR029044">
    <property type="entry name" value="Nucleotide-diphossugar_trans"/>
</dbReference>
<dbReference type="OrthoDB" id="147253at2157"/>
<feature type="transmembrane region" description="Helical" evidence="1">
    <location>
        <begin position="37"/>
        <end position="57"/>
    </location>
</feature>
<feature type="domain" description="Glycosyltransferase 2-like" evidence="2">
    <location>
        <begin position="123"/>
        <end position="284"/>
    </location>
</feature>
<dbReference type="InterPro" id="IPR050256">
    <property type="entry name" value="Glycosyltransferase_2"/>
</dbReference>
<dbReference type="Proteomes" id="UP000219689">
    <property type="component" value="Unassembled WGS sequence"/>
</dbReference>
<dbReference type="AlphaFoldDB" id="A0A2A5QZI9"/>
<dbReference type="Pfam" id="PF10066">
    <property type="entry name" value="DUF2304"/>
    <property type="match status" value="1"/>
</dbReference>
<dbReference type="SUPFAM" id="SSF53448">
    <property type="entry name" value="Nucleotide-diphospho-sugar transferases"/>
    <property type="match status" value="1"/>
</dbReference>
<dbReference type="GO" id="GO:0016740">
    <property type="term" value="F:transferase activity"/>
    <property type="evidence" value="ECO:0007669"/>
    <property type="project" value="UniProtKB-KW"/>
</dbReference>
<dbReference type="EMBL" id="NXNI01000001">
    <property type="protein sequence ID" value="PCR92179.1"/>
    <property type="molecule type" value="Genomic_DNA"/>
</dbReference>
<protein>
    <submittedName>
        <fullName evidence="3">Glycosyl transferase family 2</fullName>
    </submittedName>
</protein>
<name>A0A2A5QZI9_9EURY</name>
<dbReference type="InterPro" id="IPR019277">
    <property type="entry name" value="DUF2304"/>
</dbReference>
<dbReference type="PANTHER" id="PTHR48090">
    <property type="entry name" value="UNDECAPRENYL-PHOSPHATE 4-DEOXY-4-FORMAMIDO-L-ARABINOSE TRANSFERASE-RELATED"/>
    <property type="match status" value="1"/>
</dbReference>
<feature type="transmembrane region" description="Helical" evidence="1">
    <location>
        <begin position="69"/>
        <end position="89"/>
    </location>
</feature>
<dbReference type="Pfam" id="PF00535">
    <property type="entry name" value="Glycos_transf_2"/>
    <property type="match status" value="1"/>
</dbReference>
<comment type="caution">
    <text evidence="3">The sequence shown here is derived from an EMBL/GenBank/DDBJ whole genome shotgun (WGS) entry which is preliminary data.</text>
</comment>
<gene>
    <name evidence="3" type="ORF">CP557_17585</name>
</gene>
<keyword evidence="1" id="KW-1133">Transmembrane helix</keyword>
<evidence type="ECO:0000259" key="2">
    <source>
        <dbReference type="Pfam" id="PF00535"/>
    </source>
</evidence>
<keyword evidence="1" id="KW-0812">Transmembrane</keyword>